<feature type="transmembrane region" description="Helical" evidence="8">
    <location>
        <begin position="103"/>
        <end position="121"/>
    </location>
</feature>
<evidence type="ECO:0000256" key="2">
    <source>
        <dbReference type="ARBA" id="ARBA00022448"/>
    </source>
</evidence>
<protein>
    <submittedName>
        <fullName evidence="9">Uncharacterized protein</fullName>
    </submittedName>
</protein>
<feature type="compositionally biased region" description="Polar residues" evidence="7">
    <location>
        <begin position="313"/>
        <end position="322"/>
    </location>
</feature>
<feature type="compositionally biased region" description="Low complexity" evidence="7">
    <location>
        <begin position="301"/>
        <end position="312"/>
    </location>
</feature>
<dbReference type="GO" id="GO:0016020">
    <property type="term" value="C:membrane"/>
    <property type="evidence" value="ECO:0007669"/>
    <property type="project" value="UniProtKB-SubCell"/>
</dbReference>
<evidence type="ECO:0000256" key="4">
    <source>
        <dbReference type="ARBA" id="ARBA00022989"/>
    </source>
</evidence>
<accession>A0AA48L346</accession>
<sequence>MSTITCDKTPITPGAKRRARPARLNTKPNMAYDDQPRHMLSSLLRMQTQEDSKPRVSKISWLDDVMVYSSSILPVVLRPVVFFTAWSALVAVASIVWGKDLALTNNVVPLLSVVVGLLLVFRNSSAYERYAEGRKDFTALISSARNLSRAVWINVVPPPDRSMSRLERLELTQKKKEVIRLILGFVFATKHYLRSEGGAEHTDLQGLLPQSLFKFVWQDMPVDSGEVLEDDASTGPSSPAAMSPRSYSTTALIDRGDEERIVGLSLAPPTSPTRAKSNSFSFPPTSPVIPRPKPIRRPVRRPTAVRVRPTLTENKSTSSPGSCPNERTPLIKSGVVSDLRRTHQEVDSQASSLNNATRDKLGSMVEVGLPLIIAHEISRTLFRFRRSGNLESIGPAGFNGMSSSVQSMIDQLGSMEPNDSIQTPLPYVFTSHLKQCVTIYLLCLPFVLVDVLGWKTIFIVATTAFTLCGVEGIAAQVEMPFGTDPSDLNLDLFCTELLCECEATMERLPEGDEDDELTFVRSPTQILEDDLDGE</sequence>
<dbReference type="EMBL" id="AP028214">
    <property type="protein sequence ID" value="BEI91084.1"/>
    <property type="molecule type" value="Genomic_DNA"/>
</dbReference>
<dbReference type="Proteomes" id="UP001233271">
    <property type="component" value="Chromosome 3"/>
</dbReference>
<gene>
    <name evidence="9" type="ORF">CcaverHIS019_0311540</name>
</gene>
<reference evidence="9" key="1">
    <citation type="journal article" date="2023" name="BMC Genomics">
        <title>Chromosome-level genome assemblies of Cutaneotrichosporon spp. (Trichosporonales, Basidiomycota) reveal imbalanced evolution between nucleotide sequences and chromosome synteny.</title>
        <authorList>
            <person name="Kobayashi Y."/>
            <person name="Kayamori A."/>
            <person name="Aoki K."/>
            <person name="Shiwa Y."/>
            <person name="Matsutani M."/>
            <person name="Fujita N."/>
            <person name="Sugita T."/>
            <person name="Iwasaki W."/>
            <person name="Tanaka N."/>
            <person name="Takashima M."/>
        </authorList>
    </citation>
    <scope>NUCLEOTIDE SEQUENCE</scope>
    <source>
        <strain evidence="9">HIS019</strain>
    </source>
</reference>
<dbReference type="PANTHER" id="PTHR33281:SF21">
    <property type="entry name" value="MEMBRANE PROTEIN"/>
    <property type="match status" value="1"/>
</dbReference>
<dbReference type="GeneID" id="85494954"/>
<evidence type="ECO:0000256" key="8">
    <source>
        <dbReference type="SAM" id="Phobius"/>
    </source>
</evidence>
<dbReference type="KEGG" id="ccac:CcaHIS019_0311540"/>
<dbReference type="Pfam" id="PF25539">
    <property type="entry name" value="Bestrophin_2"/>
    <property type="match status" value="2"/>
</dbReference>
<dbReference type="AlphaFoldDB" id="A0AA48L346"/>
<keyword evidence="4 8" id="KW-1133">Transmembrane helix</keyword>
<keyword evidence="3 8" id="KW-0812">Transmembrane</keyword>
<feature type="compositionally biased region" description="Polar residues" evidence="7">
    <location>
        <begin position="272"/>
        <end position="283"/>
    </location>
</feature>
<keyword evidence="10" id="KW-1185">Reference proteome</keyword>
<evidence type="ECO:0000256" key="7">
    <source>
        <dbReference type="SAM" id="MobiDB-lite"/>
    </source>
</evidence>
<dbReference type="GO" id="GO:0005254">
    <property type="term" value="F:chloride channel activity"/>
    <property type="evidence" value="ECO:0007669"/>
    <property type="project" value="InterPro"/>
</dbReference>
<dbReference type="InterPro" id="IPR044669">
    <property type="entry name" value="YneE/VCCN1/2-like"/>
</dbReference>
<evidence type="ECO:0000256" key="5">
    <source>
        <dbReference type="ARBA" id="ARBA00023065"/>
    </source>
</evidence>
<evidence type="ECO:0000313" key="10">
    <source>
        <dbReference type="Proteomes" id="UP001233271"/>
    </source>
</evidence>
<evidence type="ECO:0000256" key="3">
    <source>
        <dbReference type="ARBA" id="ARBA00022692"/>
    </source>
</evidence>
<evidence type="ECO:0000256" key="6">
    <source>
        <dbReference type="ARBA" id="ARBA00023136"/>
    </source>
</evidence>
<evidence type="ECO:0000256" key="1">
    <source>
        <dbReference type="ARBA" id="ARBA00004141"/>
    </source>
</evidence>
<proteinExistence type="predicted"/>
<name>A0AA48L346_9TREE</name>
<keyword evidence="6 8" id="KW-0472">Membrane</keyword>
<feature type="region of interest" description="Disordered" evidence="7">
    <location>
        <begin position="226"/>
        <end position="247"/>
    </location>
</feature>
<evidence type="ECO:0000313" key="9">
    <source>
        <dbReference type="EMBL" id="BEI91084.1"/>
    </source>
</evidence>
<comment type="subcellular location">
    <subcellularLocation>
        <location evidence="1">Membrane</location>
        <topology evidence="1">Multi-pass membrane protein</topology>
    </subcellularLocation>
</comment>
<keyword evidence="5" id="KW-0406">Ion transport</keyword>
<feature type="region of interest" description="Disordered" evidence="7">
    <location>
        <begin position="266"/>
        <end position="329"/>
    </location>
</feature>
<keyword evidence="2" id="KW-0813">Transport</keyword>
<dbReference type="RefSeq" id="XP_060456349.1">
    <property type="nucleotide sequence ID" value="XM_060599680.1"/>
</dbReference>
<dbReference type="PANTHER" id="PTHR33281">
    <property type="entry name" value="UPF0187 PROTEIN YNEE"/>
    <property type="match status" value="1"/>
</dbReference>
<feature type="transmembrane region" description="Helical" evidence="8">
    <location>
        <begin position="75"/>
        <end position="97"/>
    </location>
</feature>
<organism evidence="9 10">
    <name type="scientific">Cutaneotrichosporon cavernicola</name>
    <dbReference type="NCBI Taxonomy" id="279322"/>
    <lineage>
        <taxon>Eukaryota</taxon>
        <taxon>Fungi</taxon>
        <taxon>Dikarya</taxon>
        <taxon>Basidiomycota</taxon>
        <taxon>Agaricomycotina</taxon>
        <taxon>Tremellomycetes</taxon>
        <taxon>Trichosporonales</taxon>
        <taxon>Trichosporonaceae</taxon>
        <taxon>Cutaneotrichosporon</taxon>
    </lineage>
</organism>